<reference evidence="1" key="1">
    <citation type="journal article" date="2012" name="PLoS Negl. Trop. Dis.">
        <title>A systematically improved high quality genome and transcriptome of the human blood fluke Schistosoma mansoni.</title>
        <authorList>
            <person name="Protasio A.V."/>
            <person name="Tsai I.J."/>
            <person name="Babbage A."/>
            <person name="Nichol S."/>
            <person name="Hunt M."/>
            <person name="Aslett M.A."/>
            <person name="De Silva N."/>
            <person name="Velarde G.S."/>
            <person name="Anderson T.J."/>
            <person name="Clark R.C."/>
            <person name="Davidson C."/>
            <person name="Dillon G.P."/>
            <person name="Holroyd N.E."/>
            <person name="LoVerde P.T."/>
            <person name="Lloyd C."/>
            <person name="McQuillan J."/>
            <person name="Oliveira G."/>
            <person name="Otto T.D."/>
            <person name="Parker-Manuel S.J."/>
            <person name="Quail M.A."/>
            <person name="Wilson R.A."/>
            <person name="Zerlotini A."/>
            <person name="Dunne D.W."/>
            <person name="Berriman M."/>
        </authorList>
    </citation>
    <scope>NUCLEOTIDE SEQUENCE [LARGE SCALE GENOMIC DNA]</scope>
    <source>
        <strain evidence="1">Puerto Rican</strain>
    </source>
</reference>
<dbReference type="AlphaFoldDB" id="A0A5K4F6P9"/>
<sequence>MIEKFNENRYLFDYSYVEWFHNCRHLIIICIFDFEEIPFLYLTIIMNEEMNKLSHPAVKFKRIYSSKRSSFAICHMSIHLRKLKMKLSLCRK</sequence>
<keyword evidence="1" id="KW-1185">Reference proteome</keyword>
<evidence type="ECO:0000313" key="2">
    <source>
        <dbReference type="WBParaSite" id="Smp_326690.1"/>
    </source>
</evidence>
<name>A0A5K4F6P9_SCHMA</name>
<reference evidence="2" key="2">
    <citation type="submission" date="2019-11" db="UniProtKB">
        <authorList>
            <consortium name="WormBaseParasite"/>
        </authorList>
    </citation>
    <scope>IDENTIFICATION</scope>
    <source>
        <strain evidence="2">Puerto Rican</strain>
    </source>
</reference>
<dbReference type="InParanoid" id="A0A5K4F6P9"/>
<organism evidence="1 2">
    <name type="scientific">Schistosoma mansoni</name>
    <name type="common">Blood fluke</name>
    <dbReference type="NCBI Taxonomy" id="6183"/>
    <lineage>
        <taxon>Eukaryota</taxon>
        <taxon>Metazoa</taxon>
        <taxon>Spiralia</taxon>
        <taxon>Lophotrochozoa</taxon>
        <taxon>Platyhelminthes</taxon>
        <taxon>Trematoda</taxon>
        <taxon>Digenea</taxon>
        <taxon>Strigeidida</taxon>
        <taxon>Schistosomatoidea</taxon>
        <taxon>Schistosomatidae</taxon>
        <taxon>Schistosoma</taxon>
    </lineage>
</organism>
<dbReference type="WBParaSite" id="Smp_326690.1">
    <property type="protein sequence ID" value="Smp_326690.1"/>
    <property type="gene ID" value="Smp_326690"/>
</dbReference>
<evidence type="ECO:0000313" key="1">
    <source>
        <dbReference type="Proteomes" id="UP000008854"/>
    </source>
</evidence>
<protein>
    <submittedName>
        <fullName evidence="2">Uncharacterized protein</fullName>
    </submittedName>
</protein>
<dbReference type="Proteomes" id="UP000008854">
    <property type="component" value="Unassembled WGS sequence"/>
</dbReference>
<accession>A0A5K4F6P9</accession>
<proteinExistence type="predicted"/>